<evidence type="ECO:0000259" key="9">
    <source>
        <dbReference type="Pfam" id="PF00759"/>
    </source>
</evidence>
<protein>
    <recommendedName>
        <fullName evidence="3">cellulase</fullName>
        <ecNumber evidence="3">3.2.1.4</ecNumber>
    </recommendedName>
</protein>
<keyword evidence="8" id="KW-0624">Polysaccharide degradation</keyword>
<proteinExistence type="inferred from homology"/>
<dbReference type="GO" id="GO:0008810">
    <property type="term" value="F:cellulase activity"/>
    <property type="evidence" value="ECO:0007669"/>
    <property type="project" value="UniProtKB-EC"/>
</dbReference>
<comment type="similarity">
    <text evidence="2">Belongs to the glycosyl hydrolase 9 (cellulase E) family.</text>
</comment>
<keyword evidence="7" id="KW-0326">Glycosidase</keyword>
<evidence type="ECO:0000313" key="11">
    <source>
        <dbReference type="Proteomes" id="UP001381693"/>
    </source>
</evidence>
<comment type="catalytic activity">
    <reaction evidence="1">
        <text>Endohydrolysis of (1-&gt;4)-beta-D-glucosidic linkages in cellulose, lichenin and cereal beta-D-glucans.</text>
        <dbReference type="EC" id="3.2.1.4"/>
    </reaction>
</comment>
<keyword evidence="6" id="KW-0119">Carbohydrate metabolism</keyword>
<evidence type="ECO:0000256" key="1">
    <source>
        <dbReference type="ARBA" id="ARBA00000966"/>
    </source>
</evidence>
<organism evidence="10 11">
    <name type="scientific">Halocaridina rubra</name>
    <name type="common">Hawaiian red shrimp</name>
    <dbReference type="NCBI Taxonomy" id="373956"/>
    <lineage>
        <taxon>Eukaryota</taxon>
        <taxon>Metazoa</taxon>
        <taxon>Ecdysozoa</taxon>
        <taxon>Arthropoda</taxon>
        <taxon>Crustacea</taxon>
        <taxon>Multicrustacea</taxon>
        <taxon>Malacostraca</taxon>
        <taxon>Eumalacostraca</taxon>
        <taxon>Eucarida</taxon>
        <taxon>Decapoda</taxon>
        <taxon>Pleocyemata</taxon>
        <taxon>Caridea</taxon>
        <taxon>Atyoidea</taxon>
        <taxon>Atyidae</taxon>
        <taxon>Halocaridina</taxon>
    </lineage>
</organism>
<dbReference type="PANTHER" id="PTHR22298">
    <property type="entry name" value="ENDO-1,4-BETA-GLUCANASE"/>
    <property type="match status" value="1"/>
</dbReference>
<dbReference type="SUPFAM" id="SSF48208">
    <property type="entry name" value="Six-hairpin glycosidases"/>
    <property type="match status" value="1"/>
</dbReference>
<dbReference type="AlphaFoldDB" id="A0AAN8X1U4"/>
<comment type="caution">
    <text evidence="10">The sequence shown here is derived from an EMBL/GenBank/DDBJ whole genome shotgun (WGS) entry which is preliminary data.</text>
</comment>
<feature type="domain" description="Glycoside hydrolase family 9" evidence="9">
    <location>
        <begin position="2"/>
        <end position="353"/>
    </location>
</feature>
<evidence type="ECO:0000256" key="6">
    <source>
        <dbReference type="ARBA" id="ARBA00023277"/>
    </source>
</evidence>
<dbReference type="EC" id="3.2.1.4" evidence="3"/>
<dbReference type="InterPro" id="IPR001701">
    <property type="entry name" value="Glyco_hydro_9"/>
</dbReference>
<accession>A0AAN8X1U4</accession>
<evidence type="ECO:0000256" key="7">
    <source>
        <dbReference type="ARBA" id="ARBA00023295"/>
    </source>
</evidence>
<name>A0AAN8X1U4_HALRR</name>
<evidence type="ECO:0000256" key="8">
    <source>
        <dbReference type="ARBA" id="ARBA00023326"/>
    </source>
</evidence>
<dbReference type="GO" id="GO:0030245">
    <property type="term" value="P:cellulose catabolic process"/>
    <property type="evidence" value="ECO:0007669"/>
    <property type="project" value="UniProtKB-KW"/>
</dbReference>
<dbReference type="Gene3D" id="1.50.10.10">
    <property type="match status" value="1"/>
</dbReference>
<keyword evidence="11" id="KW-1185">Reference proteome</keyword>
<evidence type="ECO:0000256" key="4">
    <source>
        <dbReference type="ARBA" id="ARBA00022801"/>
    </source>
</evidence>
<evidence type="ECO:0000256" key="3">
    <source>
        <dbReference type="ARBA" id="ARBA00012601"/>
    </source>
</evidence>
<sequence length="354" mass="39145">MSYLFYEAQRSGPLPADQRVTWRRDSAVNDGSDVGHDLTGGYYDAGDHVKFGFPMAFTATMLAWGLIEFPNGQAAAGQLDYGRAALKWATDYFLKAHTSSFELWGQVGDGYADHGFWGRPEDMTMARPSFKIDSNAPGSDLAGETAAALAAASMVFAAVDPGYASQALAAARDLYDFADQHRLTYDVSIPEAADFYKSWSGYGDELCWAALWMNRATGEASYLTKAREHWDEFGIQYGAEGFNWDDKKGGLYALYAMLDADPLFTTTFSDFLDHLRNDKQYTPGGLIFLDMWGTNRHASNVAFLGLVGAKMGINSDTNRQWAEGQINYVLGSYSRSYVVGFGNNPPTRPHHRSR</sequence>
<evidence type="ECO:0000313" key="10">
    <source>
        <dbReference type="EMBL" id="KAK7072703.1"/>
    </source>
</evidence>
<evidence type="ECO:0000256" key="5">
    <source>
        <dbReference type="ARBA" id="ARBA00023001"/>
    </source>
</evidence>
<keyword evidence="5" id="KW-0136">Cellulose degradation</keyword>
<dbReference type="Proteomes" id="UP001381693">
    <property type="component" value="Unassembled WGS sequence"/>
</dbReference>
<reference evidence="10 11" key="1">
    <citation type="submission" date="2023-11" db="EMBL/GenBank/DDBJ databases">
        <title>Halocaridina rubra genome assembly.</title>
        <authorList>
            <person name="Smith C."/>
        </authorList>
    </citation>
    <scope>NUCLEOTIDE SEQUENCE [LARGE SCALE GENOMIC DNA]</scope>
    <source>
        <strain evidence="10">EP-1</strain>
        <tissue evidence="10">Whole</tissue>
    </source>
</reference>
<dbReference type="EMBL" id="JAXCGZ010013366">
    <property type="protein sequence ID" value="KAK7072703.1"/>
    <property type="molecule type" value="Genomic_DNA"/>
</dbReference>
<dbReference type="InterPro" id="IPR012341">
    <property type="entry name" value="6hp_glycosidase-like_sf"/>
</dbReference>
<evidence type="ECO:0000256" key="2">
    <source>
        <dbReference type="ARBA" id="ARBA00007072"/>
    </source>
</evidence>
<keyword evidence="4" id="KW-0378">Hydrolase</keyword>
<gene>
    <name evidence="10" type="ORF">SK128_023021</name>
</gene>
<dbReference type="Pfam" id="PF00759">
    <property type="entry name" value="Glyco_hydro_9"/>
    <property type="match status" value="1"/>
</dbReference>
<dbReference type="InterPro" id="IPR008928">
    <property type="entry name" value="6-hairpin_glycosidase_sf"/>
</dbReference>